<feature type="region of interest" description="Disordered" evidence="2">
    <location>
        <begin position="275"/>
        <end position="579"/>
    </location>
</feature>
<feature type="compositionally biased region" description="Low complexity" evidence="2">
    <location>
        <begin position="115"/>
        <end position="146"/>
    </location>
</feature>
<feature type="compositionally biased region" description="Polar residues" evidence="2">
    <location>
        <begin position="66"/>
        <end position="79"/>
    </location>
</feature>
<feature type="compositionally biased region" description="Acidic residues" evidence="2">
    <location>
        <begin position="39"/>
        <end position="48"/>
    </location>
</feature>
<name>A0A7M5WVC7_9CNID</name>
<feature type="compositionally biased region" description="Acidic residues" evidence="2">
    <location>
        <begin position="93"/>
        <end position="105"/>
    </location>
</feature>
<dbReference type="AlphaFoldDB" id="A0A7M5WVC7"/>
<evidence type="ECO:0000313" key="5">
    <source>
        <dbReference type="Proteomes" id="UP000594262"/>
    </source>
</evidence>
<reference evidence="4" key="1">
    <citation type="submission" date="2021-01" db="UniProtKB">
        <authorList>
            <consortium name="EnsemblMetazoa"/>
        </authorList>
    </citation>
    <scope>IDENTIFICATION</scope>
</reference>
<dbReference type="Gene3D" id="3.30.505.10">
    <property type="entry name" value="SH2 domain"/>
    <property type="match status" value="1"/>
</dbReference>
<keyword evidence="5" id="KW-1185">Reference proteome</keyword>
<accession>A0A7M5WVC7</accession>
<feature type="compositionally biased region" description="Polar residues" evidence="2">
    <location>
        <begin position="556"/>
        <end position="572"/>
    </location>
</feature>
<dbReference type="Pfam" id="PF00017">
    <property type="entry name" value="SH2"/>
    <property type="match status" value="1"/>
</dbReference>
<dbReference type="OrthoDB" id="10044490at2759"/>
<sequence length="678" mass="75718">MTSGYNYGGTEEMTTNATSYDFAQHAHDQQSDDGGWSSDEFDDEDYENADAGFCEGSPPLQPPPRTYSQNVNTFNNSNDNIDESKSYNYLSQDDQDDIYDTPETEEIARPPPLQQKPQRPGGYARQPQHQSPIPQHQSPIPQHQSPAAHQDNFNMSNKRTQNIDKHRQQSFANSRAMFEQRSTSPPQPAINRSAKPPVQQRRSDSNNNPPFAPKPNISKRPTIPTPAAQQRVVPPQPIQLQEPQHYEMDNQSEDSGCHEDFYIEPHQAKNAVMTHEEETYEVTDGPTSPVEIISSKPKGMPGQQFITQLNRMTLERSAPSLPVSQSKPMAGRPLVPTPDKEETYEIAPENPRSPPLPGNHPSAAKSPGIPSRPFVQSRPPMPVPSPPPQEEETYEVTPDQAPALPPSHPSSRKSSSTSSIGESPRTSIKDRLPNPRDNIQEDYEMITHSQRPPPQLPISSRPSPPQQRRPPPSLEPKGQEPVLPPRNEKPQRLLPSPSQEINIPPRTPKMSQPQNSMPPKLMGRPSHPAFQQATMSLDRGKDTCPQPTIERIPSYKKQTQSTNAPTPINRQTPAPAHPLSGFTWFQPELDRRACEIKLNQNRRDGDFVIRNSSKAGVPFSISIFHDNVVRNLQLLQKDGKMYLGSSTEGFGGVAELVSYHQNNEIILNTGGKVKLLRI</sequence>
<proteinExistence type="predicted"/>
<feature type="compositionally biased region" description="Low complexity" evidence="2">
    <location>
        <begin position="225"/>
        <end position="241"/>
    </location>
</feature>
<dbReference type="InterPro" id="IPR000980">
    <property type="entry name" value="SH2"/>
</dbReference>
<evidence type="ECO:0000256" key="2">
    <source>
        <dbReference type="SAM" id="MobiDB-lite"/>
    </source>
</evidence>
<feature type="compositionally biased region" description="Pro residues" evidence="2">
    <location>
        <begin position="379"/>
        <end position="388"/>
    </location>
</feature>
<feature type="domain" description="SH2" evidence="3">
    <location>
        <begin position="584"/>
        <end position="678"/>
    </location>
</feature>
<dbReference type="InterPro" id="IPR036860">
    <property type="entry name" value="SH2_dom_sf"/>
</dbReference>
<dbReference type="Proteomes" id="UP000594262">
    <property type="component" value="Unplaced"/>
</dbReference>
<feature type="compositionally biased region" description="Low complexity" evidence="2">
    <location>
        <begin position="412"/>
        <end position="426"/>
    </location>
</feature>
<dbReference type="SUPFAM" id="SSF55550">
    <property type="entry name" value="SH2 domain"/>
    <property type="match status" value="1"/>
</dbReference>
<protein>
    <recommendedName>
        <fullName evidence="3">SH2 domain-containing protein</fullName>
    </recommendedName>
</protein>
<dbReference type="EnsemblMetazoa" id="CLYHEMT013430.1">
    <property type="protein sequence ID" value="CLYHEMP013430.1"/>
    <property type="gene ID" value="CLYHEMG013430"/>
</dbReference>
<evidence type="ECO:0000256" key="1">
    <source>
        <dbReference type="PROSITE-ProRule" id="PRU00191"/>
    </source>
</evidence>
<evidence type="ECO:0000313" key="4">
    <source>
        <dbReference type="EnsemblMetazoa" id="CLYHEMP013430.1"/>
    </source>
</evidence>
<feature type="region of interest" description="Disordered" evidence="2">
    <location>
        <begin position="18"/>
        <end position="258"/>
    </location>
</feature>
<organism evidence="4 5">
    <name type="scientific">Clytia hemisphaerica</name>
    <dbReference type="NCBI Taxonomy" id="252671"/>
    <lineage>
        <taxon>Eukaryota</taxon>
        <taxon>Metazoa</taxon>
        <taxon>Cnidaria</taxon>
        <taxon>Hydrozoa</taxon>
        <taxon>Hydroidolina</taxon>
        <taxon>Leptothecata</taxon>
        <taxon>Obeliida</taxon>
        <taxon>Clytiidae</taxon>
        <taxon>Clytia</taxon>
    </lineage>
</organism>
<feature type="compositionally biased region" description="Polar residues" evidence="2">
    <location>
        <begin position="151"/>
        <end position="160"/>
    </location>
</feature>
<feature type="compositionally biased region" description="Pro residues" evidence="2">
    <location>
        <begin position="451"/>
        <end position="474"/>
    </location>
</feature>
<evidence type="ECO:0000259" key="3">
    <source>
        <dbReference type="PROSITE" id="PS50001"/>
    </source>
</evidence>
<dbReference type="PROSITE" id="PS50001">
    <property type="entry name" value="SH2"/>
    <property type="match status" value="1"/>
</dbReference>
<keyword evidence="1" id="KW-0727">SH2 domain</keyword>
<dbReference type="SMART" id="SM00252">
    <property type="entry name" value="SH2"/>
    <property type="match status" value="1"/>
</dbReference>